<keyword evidence="3" id="KW-1185">Reference proteome</keyword>
<dbReference type="STRING" id="407821.A0A087T2X7"/>
<sequence length="365" mass="41498">MKYFAPETRVMTEVVFTKCLYAQIASQKYEPDKRTGWNLPAVNSPEMKAHDLGMKLACGFEILASNAEKMMVMDDTTDHDFNNDVRWRRFASSLKEKGYFRGEIEGTMLYQRLLLQAKNFYLSSLKKDSNGNMNPGLRVRRLLETLSINYEEMKEAENWLRPPDDDSWMEITPEALDSILEKMSQKPNEANVTKVITDGLKSFVHQRSDIEGIEVPESSQKSKKQKINFDPDAFADAMNTILDLRIPGSDDEKSSSSMSGYSDDDDDDISLDEQKQVSKKNISGECGKVLNKMKAYMDQMDKELSKTDVGLSFERLPPASAKNFQDEETLSDINDEEDDFQPVDVDLTALKNILESYSNQQGMPG</sequence>
<evidence type="ECO:0000256" key="1">
    <source>
        <dbReference type="SAM" id="MobiDB-lite"/>
    </source>
</evidence>
<dbReference type="AlphaFoldDB" id="A0A087T2X7"/>
<organism evidence="2 3">
    <name type="scientific">Stegodyphus mimosarum</name>
    <name type="common">African social velvet spider</name>
    <dbReference type="NCBI Taxonomy" id="407821"/>
    <lineage>
        <taxon>Eukaryota</taxon>
        <taxon>Metazoa</taxon>
        <taxon>Ecdysozoa</taxon>
        <taxon>Arthropoda</taxon>
        <taxon>Chelicerata</taxon>
        <taxon>Arachnida</taxon>
        <taxon>Araneae</taxon>
        <taxon>Araneomorphae</taxon>
        <taxon>Entelegynae</taxon>
        <taxon>Eresoidea</taxon>
        <taxon>Eresidae</taxon>
        <taxon>Stegodyphus</taxon>
    </lineage>
</organism>
<proteinExistence type="predicted"/>
<dbReference type="OrthoDB" id="27237at2759"/>
<dbReference type="PANTHER" id="PTHR13060">
    <property type="entry name" value="SGT1 PROTEIN HSGT1 SUPPRESSOR OF GCR2"/>
    <property type="match status" value="1"/>
</dbReference>
<dbReference type="Pfam" id="PF07093">
    <property type="entry name" value="SGT1"/>
    <property type="match status" value="1"/>
</dbReference>
<reference evidence="2 3" key="1">
    <citation type="submission" date="2013-11" db="EMBL/GenBank/DDBJ databases">
        <title>Genome sequencing of Stegodyphus mimosarum.</title>
        <authorList>
            <person name="Bechsgaard J."/>
        </authorList>
    </citation>
    <scope>NUCLEOTIDE SEQUENCE [LARGE SCALE GENOMIC DNA]</scope>
</reference>
<dbReference type="Proteomes" id="UP000054359">
    <property type="component" value="Unassembled WGS sequence"/>
</dbReference>
<name>A0A087T2X7_STEMI</name>
<feature type="compositionally biased region" description="Acidic residues" evidence="1">
    <location>
        <begin position="262"/>
        <end position="271"/>
    </location>
</feature>
<dbReference type="PANTHER" id="PTHR13060:SF0">
    <property type="entry name" value="PROTEIN ECDYSONELESS HOMOLOG"/>
    <property type="match status" value="1"/>
</dbReference>
<feature type="non-terminal residue" evidence="2">
    <location>
        <position position="365"/>
    </location>
</feature>
<gene>
    <name evidence="2" type="ORF">X975_14942</name>
</gene>
<dbReference type="GO" id="GO:0005634">
    <property type="term" value="C:nucleus"/>
    <property type="evidence" value="ECO:0007669"/>
    <property type="project" value="TreeGrafter"/>
</dbReference>
<evidence type="ECO:0000313" key="2">
    <source>
        <dbReference type="EMBL" id="KFM59466.1"/>
    </source>
</evidence>
<accession>A0A087T2X7</accession>
<dbReference type="OMA" id="WLVISAN"/>
<evidence type="ECO:0000313" key="3">
    <source>
        <dbReference type="Proteomes" id="UP000054359"/>
    </source>
</evidence>
<dbReference type="EMBL" id="KK113148">
    <property type="protein sequence ID" value="KFM59466.1"/>
    <property type="molecule type" value="Genomic_DNA"/>
</dbReference>
<dbReference type="InterPro" id="IPR010770">
    <property type="entry name" value="Ecd"/>
</dbReference>
<feature type="region of interest" description="Disordered" evidence="1">
    <location>
        <begin position="245"/>
        <end position="278"/>
    </location>
</feature>
<protein>
    <submittedName>
        <fullName evidence="2">Protein SGT1-like protein</fullName>
    </submittedName>
</protein>